<keyword evidence="5" id="KW-0046">Antibiotic resistance</keyword>
<keyword evidence="3 6" id="KW-1133">Transmembrane helix</keyword>
<comment type="similarity">
    <text evidence="6">Belongs to the ABC-2 integral membrane protein family.</text>
</comment>
<dbReference type="InterPro" id="IPR051784">
    <property type="entry name" value="Nod_factor_ABC_transporter"/>
</dbReference>
<dbReference type="OrthoDB" id="670210at2"/>
<sequence length="270" mass="28928">MSTQALTPAPADLRFHPLRDSATMLRRNLKRLLRYPSMTVMLVGMPVVFLLLFVYVFGGTMGAGLGAADGRAAYANYVTPAIILMTITATVQGTAISIAMDMTEGIVARFRTMHIARVSVLTGHVLGSVIQAIVSVAIVIGVAVLVGFRPTAALGEWLATAGFLMVVSFALVWLAVALGQLSESVETASNLPMPLVLLPFLSSGFVPTESMPAGVRWFAEHQPFTPIIETLRGLLMGTPIGHTAWIALAWCAVIALGGYLWSKRLFNRES</sequence>
<evidence type="ECO:0000256" key="1">
    <source>
        <dbReference type="ARBA" id="ARBA00004141"/>
    </source>
</evidence>
<gene>
    <name evidence="8" type="ORF">EV385_5861</name>
</gene>
<proteinExistence type="inferred from homology"/>
<dbReference type="GO" id="GO:0140359">
    <property type="term" value="F:ABC-type transporter activity"/>
    <property type="evidence" value="ECO:0007669"/>
    <property type="project" value="InterPro"/>
</dbReference>
<dbReference type="GO" id="GO:0043190">
    <property type="term" value="C:ATP-binding cassette (ABC) transporter complex"/>
    <property type="evidence" value="ECO:0007669"/>
    <property type="project" value="InterPro"/>
</dbReference>
<accession>A0A4V2G7T9</accession>
<comment type="caution">
    <text evidence="8">The sequence shown here is derived from an EMBL/GenBank/DDBJ whole genome shotgun (WGS) entry which is preliminary data.</text>
</comment>
<evidence type="ECO:0000256" key="3">
    <source>
        <dbReference type="ARBA" id="ARBA00022989"/>
    </source>
</evidence>
<feature type="transmembrane region" description="Helical" evidence="6">
    <location>
        <begin position="157"/>
        <end position="179"/>
    </location>
</feature>
<dbReference type="EMBL" id="SHKY01000001">
    <property type="protein sequence ID" value="RZU53926.1"/>
    <property type="molecule type" value="Genomic_DNA"/>
</dbReference>
<evidence type="ECO:0000313" key="9">
    <source>
        <dbReference type="Proteomes" id="UP000292564"/>
    </source>
</evidence>
<dbReference type="Proteomes" id="UP000292564">
    <property type="component" value="Unassembled WGS sequence"/>
</dbReference>
<name>A0A4V2G7T9_9ACTN</name>
<dbReference type="AlphaFoldDB" id="A0A4V2G7T9"/>
<evidence type="ECO:0000313" key="8">
    <source>
        <dbReference type="EMBL" id="RZU53926.1"/>
    </source>
</evidence>
<reference evidence="8 9" key="1">
    <citation type="submission" date="2019-02" db="EMBL/GenBank/DDBJ databases">
        <title>Sequencing the genomes of 1000 actinobacteria strains.</title>
        <authorList>
            <person name="Klenk H.-P."/>
        </authorList>
    </citation>
    <scope>NUCLEOTIDE SEQUENCE [LARGE SCALE GENOMIC DNA]</scope>
    <source>
        <strain evidence="8 9">DSM 45162</strain>
    </source>
</reference>
<feature type="transmembrane region" description="Helical" evidence="6">
    <location>
        <begin position="191"/>
        <end position="208"/>
    </location>
</feature>
<dbReference type="PIRSF" id="PIRSF006648">
    <property type="entry name" value="DrrB"/>
    <property type="match status" value="1"/>
</dbReference>
<organism evidence="8 9">
    <name type="scientific">Krasilnikovia cinnamomea</name>
    <dbReference type="NCBI Taxonomy" id="349313"/>
    <lineage>
        <taxon>Bacteria</taxon>
        <taxon>Bacillati</taxon>
        <taxon>Actinomycetota</taxon>
        <taxon>Actinomycetes</taxon>
        <taxon>Micromonosporales</taxon>
        <taxon>Micromonosporaceae</taxon>
        <taxon>Krasilnikovia</taxon>
    </lineage>
</organism>
<feature type="transmembrane region" description="Helical" evidence="6">
    <location>
        <begin position="35"/>
        <end position="57"/>
    </location>
</feature>
<dbReference type="InterPro" id="IPR013525">
    <property type="entry name" value="ABC2_TM"/>
</dbReference>
<keyword evidence="6" id="KW-0813">Transport</keyword>
<keyword evidence="9" id="KW-1185">Reference proteome</keyword>
<dbReference type="RefSeq" id="WP_130512365.1">
    <property type="nucleotide sequence ID" value="NZ_SHKY01000001.1"/>
</dbReference>
<dbReference type="PANTHER" id="PTHR43229">
    <property type="entry name" value="NODULATION PROTEIN J"/>
    <property type="match status" value="1"/>
</dbReference>
<dbReference type="InterPro" id="IPR000412">
    <property type="entry name" value="ABC_2_transport"/>
</dbReference>
<feature type="transmembrane region" description="Helical" evidence="6">
    <location>
        <begin position="121"/>
        <end position="145"/>
    </location>
</feature>
<keyword evidence="2 6" id="KW-0812">Transmembrane</keyword>
<comment type="subcellular location">
    <subcellularLocation>
        <location evidence="6">Cell membrane</location>
        <topology evidence="6">Multi-pass membrane protein</topology>
    </subcellularLocation>
    <subcellularLocation>
        <location evidence="1">Membrane</location>
        <topology evidence="1">Multi-pass membrane protein</topology>
    </subcellularLocation>
</comment>
<evidence type="ECO:0000256" key="6">
    <source>
        <dbReference type="RuleBase" id="RU361157"/>
    </source>
</evidence>
<protein>
    <recommendedName>
        <fullName evidence="6">Transport permease protein</fullName>
    </recommendedName>
</protein>
<dbReference type="GO" id="GO:0046677">
    <property type="term" value="P:response to antibiotic"/>
    <property type="evidence" value="ECO:0007669"/>
    <property type="project" value="UniProtKB-KW"/>
</dbReference>
<dbReference type="PROSITE" id="PS51012">
    <property type="entry name" value="ABC_TM2"/>
    <property type="match status" value="1"/>
</dbReference>
<evidence type="ECO:0000256" key="5">
    <source>
        <dbReference type="ARBA" id="ARBA00023251"/>
    </source>
</evidence>
<dbReference type="PANTHER" id="PTHR43229:SF2">
    <property type="entry name" value="NODULATION PROTEIN J"/>
    <property type="match status" value="1"/>
</dbReference>
<dbReference type="Pfam" id="PF01061">
    <property type="entry name" value="ABC2_membrane"/>
    <property type="match status" value="1"/>
</dbReference>
<keyword evidence="4 6" id="KW-0472">Membrane</keyword>
<feature type="transmembrane region" description="Helical" evidence="6">
    <location>
        <begin position="77"/>
        <end position="100"/>
    </location>
</feature>
<dbReference type="InterPro" id="IPR047817">
    <property type="entry name" value="ABC2_TM_bact-type"/>
</dbReference>
<keyword evidence="6" id="KW-1003">Cell membrane</keyword>
<evidence type="ECO:0000256" key="2">
    <source>
        <dbReference type="ARBA" id="ARBA00022692"/>
    </source>
</evidence>
<feature type="domain" description="ABC transmembrane type-2" evidence="7">
    <location>
        <begin position="37"/>
        <end position="269"/>
    </location>
</feature>
<evidence type="ECO:0000259" key="7">
    <source>
        <dbReference type="PROSITE" id="PS51012"/>
    </source>
</evidence>
<evidence type="ECO:0000256" key="4">
    <source>
        <dbReference type="ARBA" id="ARBA00023136"/>
    </source>
</evidence>
<feature type="transmembrane region" description="Helical" evidence="6">
    <location>
        <begin position="240"/>
        <end position="261"/>
    </location>
</feature>